<gene>
    <name evidence="1" type="ORF">A2750_02030</name>
</gene>
<sequence>MNGERRNGSAGGESVLVVGPILAGARFLPAGFEAFAVVRMAFLNGLKTDVSGLPLMLLSVFPPFELGVQS</sequence>
<comment type="caution">
    <text evidence="1">The sequence shown here is derived from an EMBL/GenBank/DDBJ whole genome shotgun (WGS) entry which is preliminary data.</text>
</comment>
<dbReference type="Proteomes" id="UP000178023">
    <property type="component" value="Unassembled WGS sequence"/>
</dbReference>
<name>A0A1F8F5P1_9BACT</name>
<reference evidence="1 2" key="1">
    <citation type="journal article" date="2016" name="Nat. Commun.">
        <title>Thousands of microbial genomes shed light on interconnected biogeochemical processes in an aquifer system.</title>
        <authorList>
            <person name="Anantharaman K."/>
            <person name="Brown C.T."/>
            <person name="Hug L.A."/>
            <person name="Sharon I."/>
            <person name="Castelle C.J."/>
            <person name="Probst A.J."/>
            <person name="Thomas B.C."/>
            <person name="Singh A."/>
            <person name="Wilkins M.J."/>
            <person name="Karaoz U."/>
            <person name="Brodie E.L."/>
            <person name="Williams K.H."/>
            <person name="Hubbard S.S."/>
            <person name="Banfield J.F."/>
        </authorList>
    </citation>
    <scope>NUCLEOTIDE SEQUENCE [LARGE SCALE GENOMIC DNA]</scope>
</reference>
<protein>
    <submittedName>
        <fullName evidence="1">Uncharacterized protein</fullName>
    </submittedName>
</protein>
<evidence type="ECO:0000313" key="1">
    <source>
        <dbReference type="EMBL" id="OGN08475.1"/>
    </source>
</evidence>
<dbReference type="AlphaFoldDB" id="A0A1F8F5P1"/>
<dbReference type="EMBL" id="MGJL01000004">
    <property type="protein sequence ID" value="OGN08475.1"/>
    <property type="molecule type" value="Genomic_DNA"/>
</dbReference>
<accession>A0A1F8F5P1</accession>
<evidence type="ECO:0000313" key="2">
    <source>
        <dbReference type="Proteomes" id="UP000178023"/>
    </source>
</evidence>
<proteinExistence type="predicted"/>
<organism evidence="1 2">
    <name type="scientific">Candidatus Yanofskybacteria bacterium RIFCSPHIGHO2_01_FULL_45_42</name>
    <dbReference type="NCBI Taxonomy" id="1802671"/>
    <lineage>
        <taxon>Bacteria</taxon>
        <taxon>Candidatus Yanofskyibacteriota</taxon>
    </lineage>
</organism>